<evidence type="ECO:0000313" key="2">
    <source>
        <dbReference type="EMBL" id="RMC00447.1"/>
    </source>
</evidence>
<comment type="caution">
    <text evidence="2">The sequence shown here is derived from an EMBL/GenBank/DDBJ whole genome shotgun (WGS) entry which is preliminary data.</text>
</comment>
<proteinExistence type="predicted"/>
<dbReference type="Proteomes" id="UP000269221">
    <property type="component" value="Unassembled WGS sequence"/>
</dbReference>
<name>A0A3M0JZY6_HIRRU</name>
<organism evidence="2 3">
    <name type="scientific">Hirundo rustica rustica</name>
    <dbReference type="NCBI Taxonomy" id="333673"/>
    <lineage>
        <taxon>Eukaryota</taxon>
        <taxon>Metazoa</taxon>
        <taxon>Chordata</taxon>
        <taxon>Craniata</taxon>
        <taxon>Vertebrata</taxon>
        <taxon>Euteleostomi</taxon>
        <taxon>Archelosauria</taxon>
        <taxon>Archosauria</taxon>
        <taxon>Dinosauria</taxon>
        <taxon>Saurischia</taxon>
        <taxon>Theropoda</taxon>
        <taxon>Coelurosauria</taxon>
        <taxon>Aves</taxon>
        <taxon>Neognathae</taxon>
        <taxon>Neoaves</taxon>
        <taxon>Telluraves</taxon>
        <taxon>Australaves</taxon>
        <taxon>Passeriformes</taxon>
        <taxon>Sylvioidea</taxon>
        <taxon>Hirundinidae</taxon>
        <taxon>Hirundo</taxon>
    </lineage>
</organism>
<evidence type="ECO:0000256" key="1">
    <source>
        <dbReference type="SAM" id="MobiDB-lite"/>
    </source>
</evidence>
<feature type="compositionally biased region" description="Polar residues" evidence="1">
    <location>
        <begin position="27"/>
        <end position="49"/>
    </location>
</feature>
<keyword evidence="3" id="KW-1185">Reference proteome</keyword>
<accession>A0A3M0JZY6</accession>
<gene>
    <name evidence="2" type="ORF">DUI87_23057</name>
</gene>
<dbReference type="AlphaFoldDB" id="A0A3M0JZY6"/>
<dbReference type="EMBL" id="QRBI01000144">
    <property type="protein sequence ID" value="RMC00447.1"/>
    <property type="molecule type" value="Genomic_DNA"/>
</dbReference>
<sequence>MNRAKQLPERILMTALLTQRKSKTKSEVANFSDNSGRKTLSPQESNTGKEQNKDLCPQHMSETRDEVTGKKDLANEQQNILCEKFDGNWLDYREAKWGNWLEKKPWPLKPAEVLLQGCTALWGISHSSQLCAIRELAEEASPRLSKNSTIYGKEFWAQHCTSEDNTSDGLHLDPVPRIITLWNQLFTSS</sequence>
<evidence type="ECO:0000313" key="3">
    <source>
        <dbReference type="Proteomes" id="UP000269221"/>
    </source>
</evidence>
<protein>
    <submittedName>
        <fullName evidence="2">Uncharacterized protein</fullName>
    </submittedName>
</protein>
<reference evidence="2 3" key="1">
    <citation type="submission" date="2018-07" db="EMBL/GenBank/DDBJ databases">
        <title>A high quality draft genome assembly of the barn swallow (H. rustica rustica).</title>
        <authorList>
            <person name="Formenti G."/>
            <person name="Chiara M."/>
            <person name="Poveda L."/>
            <person name="Francoijs K.-J."/>
            <person name="Bonisoli-Alquati A."/>
            <person name="Canova L."/>
            <person name="Gianfranceschi L."/>
            <person name="Horner D.S."/>
            <person name="Saino N."/>
        </authorList>
    </citation>
    <scope>NUCLEOTIDE SEQUENCE [LARGE SCALE GENOMIC DNA]</scope>
    <source>
        <strain evidence="2">Chelidonia</strain>
        <tissue evidence="2">Blood</tissue>
    </source>
</reference>
<dbReference type="OrthoDB" id="10665920at2759"/>
<feature type="region of interest" description="Disordered" evidence="1">
    <location>
        <begin position="23"/>
        <end position="69"/>
    </location>
</feature>